<dbReference type="Gene3D" id="1.10.150.20">
    <property type="entry name" value="5' to 3' exonuclease, C-terminal subdomain"/>
    <property type="match status" value="1"/>
</dbReference>
<protein>
    <recommendedName>
        <fullName evidence="7">MPN domain-containing protein</fullName>
    </recommendedName>
</protein>
<dbReference type="PANTHER" id="PTHR30471">
    <property type="entry name" value="DNA REPAIR PROTEIN RADC"/>
    <property type="match status" value="1"/>
</dbReference>
<evidence type="ECO:0000313" key="8">
    <source>
        <dbReference type="EMBL" id="KLK91061.1"/>
    </source>
</evidence>
<dbReference type="InterPro" id="IPR001405">
    <property type="entry name" value="UPF0758"/>
</dbReference>
<evidence type="ECO:0000313" key="9">
    <source>
        <dbReference type="Proteomes" id="UP000035489"/>
    </source>
</evidence>
<evidence type="ECO:0000256" key="4">
    <source>
        <dbReference type="ARBA" id="ARBA00022833"/>
    </source>
</evidence>
<dbReference type="PROSITE" id="PS01302">
    <property type="entry name" value="UPF0758"/>
    <property type="match status" value="1"/>
</dbReference>
<dbReference type="CDD" id="cd08071">
    <property type="entry name" value="MPN_DUF2466"/>
    <property type="match status" value="1"/>
</dbReference>
<proteinExistence type="inferred from homology"/>
<evidence type="ECO:0000256" key="3">
    <source>
        <dbReference type="ARBA" id="ARBA00022801"/>
    </source>
</evidence>
<comment type="similarity">
    <text evidence="6">Belongs to the UPF0758 family.</text>
</comment>
<keyword evidence="9" id="KW-1185">Reference proteome</keyword>
<dbReference type="GO" id="GO:0008237">
    <property type="term" value="F:metallopeptidase activity"/>
    <property type="evidence" value="ECO:0007669"/>
    <property type="project" value="UniProtKB-KW"/>
</dbReference>
<dbReference type="InterPro" id="IPR010994">
    <property type="entry name" value="RuvA_2-like"/>
</dbReference>
<accession>A0A0H1R884</accession>
<dbReference type="AlphaFoldDB" id="A0A0H1R884"/>
<keyword evidence="3" id="KW-0378">Hydrolase</keyword>
<dbReference type="Pfam" id="PF04002">
    <property type="entry name" value="RadC"/>
    <property type="match status" value="1"/>
</dbReference>
<keyword evidence="4" id="KW-0862">Zinc</keyword>
<evidence type="ECO:0000256" key="6">
    <source>
        <dbReference type="RuleBase" id="RU003797"/>
    </source>
</evidence>
<evidence type="ECO:0000256" key="5">
    <source>
        <dbReference type="ARBA" id="ARBA00023049"/>
    </source>
</evidence>
<dbReference type="EMBL" id="LCYG01000061">
    <property type="protein sequence ID" value="KLK91061.1"/>
    <property type="molecule type" value="Genomic_DNA"/>
</dbReference>
<evidence type="ECO:0000256" key="2">
    <source>
        <dbReference type="ARBA" id="ARBA00022723"/>
    </source>
</evidence>
<dbReference type="PATRIC" id="fig|1225564.3.peg.5821"/>
<organism evidence="8 9">
    <name type="scientific">Microvirga vignae</name>
    <dbReference type="NCBI Taxonomy" id="1225564"/>
    <lineage>
        <taxon>Bacteria</taxon>
        <taxon>Pseudomonadati</taxon>
        <taxon>Pseudomonadota</taxon>
        <taxon>Alphaproteobacteria</taxon>
        <taxon>Hyphomicrobiales</taxon>
        <taxon>Methylobacteriaceae</taxon>
        <taxon>Microvirga</taxon>
    </lineage>
</organism>
<feature type="domain" description="MPN" evidence="7">
    <location>
        <begin position="120"/>
        <end position="242"/>
    </location>
</feature>
<dbReference type="GO" id="GO:0046872">
    <property type="term" value="F:metal ion binding"/>
    <property type="evidence" value="ECO:0007669"/>
    <property type="project" value="UniProtKB-KW"/>
</dbReference>
<keyword evidence="1" id="KW-0645">Protease</keyword>
<evidence type="ECO:0000259" key="7">
    <source>
        <dbReference type="PROSITE" id="PS50249"/>
    </source>
</evidence>
<dbReference type="InterPro" id="IPR020891">
    <property type="entry name" value="UPF0758_CS"/>
</dbReference>
<dbReference type="InterPro" id="IPR025657">
    <property type="entry name" value="RadC_JAB"/>
</dbReference>
<gene>
    <name evidence="8" type="ORF">AA309_22235</name>
</gene>
<dbReference type="SUPFAM" id="SSF47781">
    <property type="entry name" value="RuvA domain 2-like"/>
    <property type="match status" value="1"/>
</dbReference>
<name>A0A0H1R884_9HYPH</name>
<dbReference type="NCBIfam" id="NF000642">
    <property type="entry name" value="PRK00024.1"/>
    <property type="match status" value="1"/>
</dbReference>
<dbReference type="GO" id="GO:0006508">
    <property type="term" value="P:proteolysis"/>
    <property type="evidence" value="ECO:0007669"/>
    <property type="project" value="UniProtKB-KW"/>
</dbReference>
<dbReference type="Proteomes" id="UP000035489">
    <property type="component" value="Unassembled WGS sequence"/>
</dbReference>
<keyword evidence="5" id="KW-0482">Metalloprotease</keyword>
<dbReference type="InterPro" id="IPR037518">
    <property type="entry name" value="MPN"/>
</dbReference>
<sequence>MLRSIIRERRFQARMSGDETPHYHGHRDRLRTRFMEVGGDALPDYELLELVLFRSIPRRDVKPMAKELIKRFGTFAEVLAASPARLMEVDGVSERVVTDLKIVEASARRLAKGEVAKRPVLSSWTSVLDYCRTAMAFMDKEQFRLLFLDKRNALIADEVQQSGTVDHTPVYPREVVKRALELSASALILVHNHPSGDPTPSSADIKMTREIIDVAKPLGITVHDHIIVSREGHASLKGLRLI</sequence>
<reference evidence="8 9" key="1">
    <citation type="submission" date="2015-05" db="EMBL/GenBank/DDBJ databases">
        <title>Draft genome sequence of Microvirga vignae strain BR3299, a novel nitrogen fixing bacteria isolated from Brazil semi-aired region.</title>
        <authorList>
            <person name="Zilli J.E."/>
            <person name="Passos S.R."/>
            <person name="Leite J."/>
            <person name="Baldani J.I."/>
            <person name="Xavier G.R."/>
            <person name="Rumjaneck N.G."/>
            <person name="Simoes-Araujo J.L."/>
        </authorList>
    </citation>
    <scope>NUCLEOTIDE SEQUENCE [LARGE SCALE GENOMIC DNA]</scope>
    <source>
        <strain evidence="8 9">BR3299</strain>
    </source>
</reference>
<evidence type="ECO:0000256" key="1">
    <source>
        <dbReference type="ARBA" id="ARBA00022670"/>
    </source>
</evidence>
<dbReference type="PROSITE" id="PS50249">
    <property type="entry name" value="MPN"/>
    <property type="match status" value="1"/>
</dbReference>
<comment type="caution">
    <text evidence="8">The sequence shown here is derived from an EMBL/GenBank/DDBJ whole genome shotgun (WGS) entry which is preliminary data.</text>
</comment>
<keyword evidence="2" id="KW-0479">Metal-binding</keyword>
<dbReference type="SUPFAM" id="SSF102712">
    <property type="entry name" value="JAB1/MPN domain"/>
    <property type="match status" value="1"/>
</dbReference>
<dbReference type="NCBIfam" id="TIGR00608">
    <property type="entry name" value="radc"/>
    <property type="match status" value="1"/>
</dbReference>
<dbReference type="Gene3D" id="3.40.140.10">
    <property type="entry name" value="Cytidine Deaminase, domain 2"/>
    <property type="match status" value="1"/>
</dbReference>
<dbReference type="STRING" id="1225564.AA309_22235"/>
<dbReference type="PANTHER" id="PTHR30471:SF3">
    <property type="entry name" value="UPF0758 PROTEIN YEES-RELATED"/>
    <property type="match status" value="1"/>
</dbReference>